<dbReference type="eggNOG" id="COG0640">
    <property type="taxonomic scope" value="Bacteria"/>
</dbReference>
<protein>
    <submittedName>
        <fullName evidence="5">Regulatory protein ArsR</fullName>
    </submittedName>
</protein>
<dbReference type="InterPro" id="IPR051081">
    <property type="entry name" value="HTH_MetalResp_TranReg"/>
</dbReference>
<keyword evidence="6" id="KW-1185">Reference proteome</keyword>
<dbReference type="PROSITE" id="PS50987">
    <property type="entry name" value="HTH_ARSR_2"/>
    <property type="match status" value="1"/>
</dbReference>
<evidence type="ECO:0000256" key="1">
    <source>
        <dbReference type="ARBA" id="ARBA00023015"/>
    </source>
</evidence>
<name>E8V2Z2_TERSS</name>
<dbReference type="AlphaFoldDB" id="E8V2Z2"/>
<dbReference type="SMART" id="SM00418">
    <property type="entry name" value="HTH_ARSR"/>
    <property type="match status" value="1"/>
</dbReference>
<dbReference type="PRINTS" id="PR00778">
    <property type="entry name" value="HTHARSR"/>
</dbReference>
<dbReference type="SUPFAM" id="SSF46785">
    <property type="entry name" value="Winged helix' DNA-binding domain"/>
    <property type="match status" value="1"/>
</dbReference>
<gene>
    <name evidence="5" type="ordered locus">AciPR4_3940</name>
</gene>
<keyword evidence="2" id="KW-0238">DNA-binding</keyword>
<dbReference type="Proteomes" id="UP000006844">
    <property type="component" value="Chromosome"/>
</dbReference>
<sequence>MDGPLQLDDRSFHLIAKALSDPNRFCILQKIGSAKETFACSNLREGMSISAPTLSHHIKELENAGLIRIERVGKFINLELQRDVWNAYLKQLSEI</sequence>
<dbReference type="InterPro" id="IPR036388">
    <property type="entry name" value="WH-like_DNA-bd_sf"/>
</dbReference>
<dbReference type="CDD" id="cd00090">
    <property type="entry name" value="HTH_ARSR"/>
    <property type="match status" value="1"/>
</dbReference>
<keyword evidence="3" id="KW-0804">Transcription</keyword>
<dbReference type="HOGENOM" id="CLU_097806_3_5_0"/>
<dbReference type="RefSeq" id="WP_013570419.1">
    <property type="nucleotide sequence ID" value="NC_014963.1"/>
</dbReference>
<evidence type="ECO:0000259" key="4">
    <source>
        <dbReference type="PROSITE" id="PS50987"/>
    </source>
</evidence>
<dbReference type="InterPro" id="IPR011991">
    <property type="entry name" value="ArsR-like_HTH"/>
</dbReference>
<feature type="domain" description="HTH arsR-type" evidence="4">
    <location>
        <begin position="5"/>
        <end position="95"/>
    </location>
</feature>
<evidence type="ECO:0000256" key="3">
    <source>
        <dbReference type="ARBA" id="ARBA00023163"/>
    </source>
</evidence>
<organism evidence="5 6">
    <name type="scientific">Terriglobus saanensis (strain ATCC BAA-1853 / DSM 23119 / SP1PR4)</name>
    <dbReference type="NCBI Taxonomy" id="401053"/>
    <lineage>
        <taxon>Bacteria</taxon>
        <taxon>Pseudomonadati</taxon>
        <taxon>Acidobacteriota</taxon>
        <taxon>Terriglobia</taxon>
        <taxon>Terriglobales</taxon>
        <taxon>Acidobacteriaceae</taxon>
        <taxon>Terriglobus</taxon>
    </lineage>
</organism>
<dbReference type="InterPro" id="IPR036390">
    <property type="entry name" value="WH_DNA-bd_sf"/>
</dbReference>
<dbReference type="InterPro" id="IPR001845">
    <property type="entry name" value="HTH_ArsR_DNA-bd_dom"/>
</dbReference>
<dbReference type="Pfam" id="PF12840">
    <property type="entry name" value="HTH_20"/>
    <property type="match status" value="1"/>
</dbReference>
<dbReference type="STRING" id="401053.AciPR4_3940"/>
<reference evidence="5 6" key="1">
    <citation type="journal article" date="2012" name="Stand. Genomic Sci.">
        <title>Complete genome sequence of Terriglobus saanensis type strain SP1PR4(T), an Acidobacteria from tundra soil.</title>
        <authorList>
            <person name="Rawat S.R."/>
            <person name="Mannisto M.K."/>
            <person name="Starovoytov V."/>
            <person name="Goodwin L."/>
            <person name="Nolan M."/>
            <person name="Hauser L."/>
            <person name="Land M."/>
            <person name="Davenport K.W."/>
            <person name="Woyke T."/>
            <person name="Haggblom M.M."/>
        </authorList>
    </citation>
    <scope>NUCLEOTIDE SEQUENCE</scope>
    <source>
        <strain evidence="6">ATCC BAA-1853 / DSM 23119 / SP1PR4</strain>
    </source>
</reference>
<dbReference type="Gene3D" id="1.10.10.10">
    <property type="entry name" value="Winged helix-like DNA-binding domain superfamily/Winged helix DNA-binding domain"/>
    <property type="match status" value="1"/>
</dbReference>
<dbReference type="EMBL" id="CP002467">
    <property type="protein sequence ID" value="ADV84689.1"/>
    <property type="molecule type" value="Genomic_DNA"/>
</dbReference>
<evidence type="ECO:0000256" key="2">
    <source>
        <dbReference type="ARBA" id="ARBA00023125"/>
    </source>
</evidence>
<dbReference type="GO" id="GO:0003677">
    <property type="term" value="F:DNA binding"/>
    <property type="evidence" value="ECO:0007669"/>
    <property type="project" value="UniProtKB-KW"/>
</dbReference>
<dbReference type="PANTHER" id="PTHR33154">
    <property type="entry name" value="TRANSCRIPTIONAL REGULATOR, ARSR FAMILY"/>
    <property type="match status" value="1"/>
</dbReference>
<dbReference type="KEGG" id="tsa:AciPR4_3940"/>
<keyword evidence="1" id="KW-0805">Transcription regulation</keyword>
<dbReference type="PANTHER" id="PTHR33154:SF33">
    <property type="entry name" value="TRANSCRIPTIONAL REPRESSOR SDPR"/>
    <property type="match status" value="1"/>
</dbReference>
<evidence type="ECO:0000313" key="5">
    <source>
        <dbReference type="EMBL" id="ADV84689.1"/>
    </source>
</evidence>
<dbReference type="GO" id="GO:0003700">
    <property type="term" value="F:DNA-binding transcription factor activity"/>
    <property type="evidence" value="ECO:0007669"/>
    <property type="project" value="InterPro"/>
</dbReference>
<evidence type="ECO:0000313" key="6">
    <source>
        <dbReference type="Proteomes" id="UP000006844"/>
    </source>
</evidence>
<dbReference type="OrthoDB" id="9794330at2"/>
<proteinExistence type="predicted"/>
<accession>E8V2Z2</accession>